<dbReference type="PROSITE" id="PS50931">
    <property type="entry name" value="HTH_LYSR"/>
    <property type="match status" value="1"/>
</dbReference>
<feature type="domain" description="HTH lysR-type" evidence="5">
    <location>
        <begin position="20"/>
        <end position="77"/>
    </location>
</feature>
<dbReference type="GO" id="GO:0043565">
    <property type="term" value="F:sequence-specific DNA binding"/>
    <property type="evidence" value="ECO:0007669"/>
    <property type="project" value="TreeGrafter"/>
</dbReference>
<evidence type="ECO:0000256" key="2">
    <source>
        <dbReference type="ARBA" id="ARBA00023015"/>
    </source>
</evidence>
<dbReference type="SUPFAM" id="SSF46785">
    <property type="entry name" value="Winged helix' DNA-binding domain"/>
    <property type="match status" value="1"/>
</dbReference>
<evidence type="ECO:0000313" key="6">
    <source>
        <dbReference type="EMBL" id="CAB3794568.1"/>
    </source>
</evidence>
<organism evidence="6 7">
    <name type="scientific">Pararobbsia alpina</name>
    <dbReference type="NCBI Taxonomy" id="621374"/>
    <lineage>
        <taxon>Bacteria</taxon>
        <taxon>Pseudomonadati</taxon>
        <taxon>Pseudomonadota</taxon>
        <taxon>Betaproteobacteria</taxon>
        <taxon>Burkholderiales</taxon>
        <taxon>Burkholderiaceae</taxon>
        <taxon>Pararobbsia</taxon>
    </lineage>
</organism>
<dbReference type="Proteomes" id="UP000494115">
    <property type="component" value="Unassembled WGS sequence"/>
</dbReference>
<evidence type="ECO:0000259" key="5">
    <source>
        <dbReference type="PROSITE" id="PS50931"/>
    </source>
</evidence>
<dbReference type="GO" id="GO:0006351">
    <property type="term" value="P:DNA-templated transcription"/>
    <property type="evidence" value="ECO:0007669"/>
    <property type="project" value="TreeGrafter"/>
</dbReference>
<gene>
    <name evidence="6" type="primary">ampR</name>
    <name evidence="6" type="ORF">LMG28138_03735</name>
</gene>
<evidence type="ECO:0000256" key="3">
    <source>
        <dbReference type="ARBA" id="ARBA00023125"/>
    </source>
</evidence>
<keyword evidence="7" id="KW-1185">Reference proteome</keyword>
<proteinExistence type="inferred from homology"/>
<reference evidence="6 7" key="1">
    <citation type="submission" date="2020-04" db="EMBL/GenBank/DDBJ databases">
        <authorList>
            <person name="De Canck E."/>
        </authorList>
    </citation>
    <scope>NUCLEOTIDE SEQUENCE [LARGE SCALE GENOMIC DNA]</scope>
    <source>
        <strain evidence="6 7">LMG 28138</strain>
    </source>
</reference>
<evidence type="ECO:0000256" key="4">
    <source>
        <dbReference type="ARBA" id="ARBA00023163"/>
    </source>
</evidence>
<keyword evidence="2" id="KW-0805">Transcription regulation</keyword>
<dbReference type="InterPro" id="IPR058163">
    <property type="entry name" value="LysR-type_TF_proteobact-type"/>
</dbReference>
<keyword evidence="3" id="KW-0238">DNA-binding</keyword>
<dbReference type="InterPro" id="IPR036390">
    <property type="entry name" value="WH_DNA-bd_sf"/>
</dbReference>
<name>A0A6S7BBM4_9BURK</name>
<accession>A0A6S7BBM4</accession>
<keyword evidence="4" id="KW-0804">Transcription</keyword>
<dbReference type="Pfam" id="PF00126">
    <property type="entry name" value="HTH_1"/>
    <property type="match status" value="1"/>
</dbReference>
<dbReference type="PANTHER" id="PTHR30537">
    <property type="entry name" value="HTH-TYPE TRANSCRIPTIONAL REGULATOR"/>
    <property type="match status" value="1"/>
</dbReference>
<dbReference type="InterPro" id="IPR000847">
    <property type="entry name" value="LysR_HTH_N"/>
</dbReference>
<sequence length="318" mass="35383">MSFDIERGGPHHNRAPRVLPPLHALIAFDAIARHRNMAYAARELGVTRSALTHSIGILERQLQVRLFLRTAPVVELSTAGKYYHDAVHLFARSAGDALFRLSSVSRVPLRLSVTPGFARLWLGPRLQSFVQRHPRVDLNLTVADTPVEAELQQSDIVIRYGRLAPHATLAMPLWRETLVAVSHPALAATTQQMDLGKLVRTYALLEHPQFSWNDWLTSAHGGQWTLQPTLVCRDIVMVLEAAAAGTGLALAPRRMMQPYLQQSRLSIAHPVERPGDYFYAYALESNMTRPPVTAFLAWMSNEVHESAQADLGVFQGAP</sequence>
<protein>
    <submittedName>
        <fullName evidence="6">HTH-type transcriptional activator AmpR</fullName>
    </submittedName>
</protein>
<evidence type="ECO:0000256" key="1">
    <source>
        <dbReference type="ARBA" id="ARBA00009437"/>
    </source>
</evidence>
<dbReference type="PANTHER" id="PTHR30537:SF74">
    <property type="entry name" value="HTH-TYPE TRANSCRIPTIONAL REGULATOR TRPI"/>
    <property type="match status" value="1"/>
</dbReference>
<dbReference type="Pfam" id="PF03466">
    <property type="entry name" value="LysR_substrate"/>
    <property type="match status" value="1"/>
</dbReference>
<comment type="similarity">
    <text evidence="1">Belongs to the LysR transcriptional regulatory family.</text>
</comment>
<dbReference type="AlphaFoldDB" id="A0A6S7BBM4"/>
<evidence type="ECO:0000313" key="7">
    <source>
        <dbReference type="Proteomes" id="UP000494115"/>
    </source>
</evidence>
<dbReference type="InterPro" id="IPR036388">
    <property type="entry name" value="WH-like_DNA-bd_sf"/>
</dbReference>
<dbReference type="Gene3D" id="1.10.10.10">
    <property type="entry name" value="Winged helix-like DNA-binding domain superfamily/Winged helix DNA-binding domain"/>
    <property type="match status" value="1"/>
</dbReference>
<dbReference type="Gene3D" id="3.40.190.10">
    <property type="entry name" value="Periplasmic binding protein-like II"/>
    <property type="match status" value="2"/>
</dbReference>
<dbReference type="EMBL" id="CADIKM010000019">
    <property type="protein sequence ID" value="CAB3794568.1"/>
    <property type="molecule type" value="Genomic_DNA"/>
</dbReference>
<dbReference type="SUPFAM" id="SSF53850">
    <property type="entry name" value="Periplasmic binding protein-like II"/>
    <property type="match status" value="1"/>
</dbReference>
<dbReference type="InterPro" id="IPR005119">
    <property type="entry name" value="LysR_subst-bd"/>
</dbReference>
<dbReference type="GO" id="GO:0003700">
    <property type="term" value="F:DNA-binding transcription factor activity"/>
    <property type="evidence" value="ECO:0007669"/>
    <property type="project" value="InterPro"/>
</dbReference>